<protein>
    <submittedName>
        <fullName evidence="1">Uncharacterized protein</fullName>
    </submittedName>
</protein>
<gene>
    <name evidence="1" type="ORF">HID58_040989</name>
</gene>
<dbReference type="EMBL" id="JAGKQM010000011">
    <property type="protein sequence ID" value="KAH0901486.1"/>
    <property type="molecule type" value="Genomic_DNA"/>
</dbReference>
<keyword evidence="2" id="KW-1185">Reference proteome</keyword>
<dbReference type="Proteomes" id="UP000824890">
    <property type="component" value="Unassembled WGS sequence"/>
</dbReference>
<organism evidence="1 2">
    <name type="scientific">Brassica napus</name>
    <name type="common">Rape</name>
    <dbReference type="NCBI Taxonomy" id="3708"/>
    <lineage>
        <taxon>Eukaryota</taxon>
        <taxon>Viridiplantae</taxon>
        <taxon>Streptophyta</taxon>
        <taxon>Embryophyta</taxon>
        <taxon>Tracheophyta</taxon>
        <taxon>Spermatophyta</taxon>
        <taxon>Magnoliopsida</taxon>
        <taxon>eudicotyledons</taxon>
        <taxon>Gunneridae</taxon>
        <taxon>Pentapetalae</taxon>
        <taxon>rosids</taxon>
        <taxon>malvids</taxon>
        <taxon>Brassicales</taxon>
        <taxon>Brassicaceae</taxon>
        <taxon>Brassiceae</taxon>
        <taxon>Brassica</taxon>
    </lineage>
</organism>
<comment type="caution">
    <text evidence="1">The sequence shown here is derived from an EMBL/GenBank/DDBJ whole genome shotgun (WGS) entry which is preliminary data.</text>
</comment>
<accession>A0ABQ8B9K9</accession>
<name>A0ABQ8B9K9_BRANA</name>
<proteinExistence type="predicted"/>
<evidence type="ECO:0000313" key="2">
    <source>
        <dbReference type="Proteomes" id="UP000824890"/>
    </source>
</evidence>
<sequence length="81" mass="9141">MIQYQFLSSLIPNHQSMAPSTGVIPHPPFPPRMFAIGDEPLGVRVTPYHKPLCIRKILNALDEHEVASIKESQFGKLFEID</sequence>
<reference evidence="1 2" key="1">
    <citation type="submission" date="2021-05" db="EMBL/GenBank/DDBJ databases">
        <title>Genome Assembly of Synthetic Allotetraploid Brassica napus Reveals Homoeologous Exchanges between Subgenomes.</title>
        <authorList>
            <person name="Davis J.T."/>
        </authorList>
    </citation>
    <scope>NUCLEOTIDE SEQUENCE [LARGE SCALE GENOMIC DNA]</scope>
    <source>
        <strain evidence="2">cv. Da-Ae</strain>
        <tissue evidence="1">Seedling</tissue>
    </source>
</reference>
<evidence type="ECO:0000313" key="1">
    <source>
        <dbReference type="EMBL" id="KAH0901486.1"/>
    </source>
</evidence>